<dbReference type="GO" id="GO:0000049">
    <property type="term" value="F:tRNA binding"/>
    <property type="evidence" value="ECO:0007669"/>
    <property type="project" value="UniProtKB-UniRule"/>
</dbReference>
<dbReference type="FunFam" id="3.40.50.1470:FF:000001">
    <property type="entry name" value="Peptidyl-tRNA hydrolase"/>
    <property type="match status" value="1"/>
</dbReference>
<organism evidence="11 12">
    <name type="scientific">Acaryochloris marina (strain MBIC 11017)</name>
    <dbReference type="NCBI Taxonomy" id="329726"/>
    <lineage>
        <taxon>Bacteria</taxon>
        <taxon>Bacillati</taxon>
        <taxon>Cyanobacteriota</taxon>
        <taxon>Cyanophyceae</taxon>
        <taxon>Acaryochloridales</taxon>
        <taxon>Acaryochloridaceae</taxon>
        <taxon>Acaryochloris</taxon>
    </lineage>
</organism>
<comment type="function">
    <text evidence="8">Catalyzes the release of premature peptidyl moieties from peptidyl-tRNA molecules trapped in stalled 50S ribosomal subunits, and thus maintains levels of free tRNAs and 50S ribosomes.</text>
</comment>
<dbReference type="eggNOG" id="COG0193">
    <property type="taxonomic scope" value="Bacteria"/>
</dbReference>
<evidence type="ECO:0000256" key="4">
    <source>
        <dbReference type="ARBA" id="ARBA00022884"/>
    </source>
</evidence>
<dbReference type="GO" id="GO:0005737">
    <property type="term" value="C:cytoplasm"/>
    <property type="evidence" value="ECO:0007669"/>
    <property type="project" value="UniProtKB-SubCell"/>
</dbReference>
<dbReference type="PROSITE" id="PS01196">
    <property type="entry name" value="PEPT_TRNA_HYDROL_2"/>
    <property type="match status" value="1"/>
</dbReference>
<feature type="binding site" evidence="8">
    <location>
        <position position="75"/>
    </location>
    <ligand>
        <name>tRNA</name>
        <dbReference type="ChEBI" id="CHEBI:17843"/>
    </ligand>
</feature>
<dbReference type="GO" id="GO:0004045">
    <property type="term" value="F:peptidyl-tRNA hydrolase activity"/>
    <property type="evidence" value="ECO:0007669"/>
    <property type="project" value="UniProtKB-UniRule"/>
</dbReference>
<dbReference type="Proteomes" id="UP000000268">
    <property type="component" value="Chromosome"/>
</dbReference>
<comment type="subcellular location">
    <subcellularLocation>
        <location evidence="8">Cytoplasm</location>
    </subcellularLocation>
</comment>
<evidence type="ECO:0000256" key="3">
    <source>
        <dbReference type="ARBA" id="ARBA00022801"/>
    </source>
</evidence>
<dbReference type="InterPro" id="IPR036416">
    <property type="entry name" value="Pept_tRNA_hydro_sf"/>
</dbReference>
<dbReference type="STRING" id="329726.AM1_5514"/>
<evidence type="ECO:0000256" key="9">
    <source>
        <dbReference type="RuleBase" id="RU000673"/>
    </source>
</evidence>
<dbReference type="HAMAP" id="MF_00083">
    <property type="entry name" value="Pept_tRNA_hydro_bact"/>
    <property type="match status" value="1"/>
</dbReference>
<dbReference type="EMBL" id="CP000828">
    <property type="protein sequence ID" value="ABW30468.1"/>
    <property type="molecule type" value="Genomic_DNA"/>
</dbReference>
<gene>
    <name evidence="8 11" type="primary">pth</name>
    <name evidence="11" type="ordered locus">AM1_5514</name>
</gene>
<comment type="function">
    <text evidence="8">Hydrolyzes ribosome-free peptidyl-tRNAs (with 1 or more amino acids incorporated), which drop off the ribosome during protein synthesis, or as a result of ribosome stalling.</text>
</comment>
<evidence type="ECO:0000256" key="5">
    <source>
        <dbReference type="ARBA" id="ARBA00038063"/>
    </source>
</evidence>
<sequence>MTAPLIIPELIVGLGNPGSKYDRTRHNIGFAFIDRLAQHWQISLTSERRFQGEYGEGLGGQGRRVRLLKPHTYMNNSGQSIRAVIDWFKLEPTSVLVIYDEMALPVGKLRLRLKGSAGGHNGMRSIISHLGTPEVPRLRIGIGSPPPERGKDTISFVLGRFAPLENQLLPAVLDLGVDAVEMALKKGIEQSMTLFNGRTVSISSSE</sequence>
<dbReference type="KEGG" id="amr:AM1_5514"/>
<dbReference type="Gene3D" id="3.40.50.1470">
    <property type="entry name" value="Peptidyl-tRNA hydrolase"/>
    <property type="match status" value="1"/>
</dbReference>
<evidence type="ECO:0000256" key="2">
    <source>
        <dbReference type="ARBA" id="ARBA00022555"/>
    </source>
</evidence>
<dbReference type="PROSITE" id="PS01195">
    <property type="entry name" value="PEPT_TRNA_HYDROL_1"/>
    <property type="match status" value="1"/>
</dbReference>
<keyword evidence="2 8" id="KW-0820">tRNA-binding</keyword>
<evidence type="ECO:0000256" key="6">
    <source>
        <dbReference type="ARBA" id="ARBA00048707"/>
    </source>
</evidence>
<evidence type="ECO:0000256" key="8">
    <source>
        <dbReference type="HAMAP-Rule" id="MF_00083"/>
    </source>
</evidence>
<dbReference type="InterPro" id="IPR001328">
    <property type="entry name" value="Pept_tRNA_hydro"/>
</dbReference>
<feature type="site" description="Stabilizes the basic form of H active site to accept a proton" evidence="8">
    <location>
        <position position="100"/>
    </location>
</feature>
<feature type="binding site" evidence="8">
    <location>
        <position position="73"/>
    </location>
    <ligand>
        <name>tRNA</name>
        <dbReference type="ChEBI" id="CHEBI:17843"/>
    </ligand>
</feature>
<comment type="similarity">
    <text evidence="5 8 10">Belongs to the PTH family.</text>
</comment>
<dbReference type="EC" id="3.1.1.29" evidence="1 8"/>
<name>B0CDZ4_ACAM1</name>
<evidence type="ECO:0000256" key="7">
    <source>
        <dbReference type="ARBA" id="ARBA00050038"/>
    </source>
</evidence>
<dbReference type="PANTHER" id="PTHR17224">
    <property type="entry name" value="PEPTIDYL-TRNA HYDROLASE"/>
    <property type="match status" value="1"/>
</dbReference>
<dbReference type="OrthoDB" id="9800507at2"/>
<dbReference type="AlphaFoldDB" id="B0CDZ4"/>
<evidence type="ECO:0000256" key="10">
    <source>
        <dbReference type="RuleBase" id="RU004320"/>
    </source>
</evidence>
<proteinExistence type="inferred from homology"/>
<protein>
    <recommendedName>
        <fullName evidence="7 8">Peptidyl-tRNA hydrolase</fullName>
        <shortName evidence="8">Pth</shortName>
        <ecNumber evidence="1 8">3.1.1.29</ecNumber>
    </recommendedName>
</protein>
<dbReference type="Pfam" id="PF01195">
    <property type="entry name" value="Pept_tRNA_hydro"/>
    <property type="match status" value="1"/>
</dbReference>
<reference evidence="11 12" key="1">
    <citation type="journal article" date="2008" name="Proc. Natl. Acad. Sci. U.S.A.">
        <title>Niche adaptation and genome expansion in the chlorophyll d-producing cyanobacterium Acaryochloris marina.</title>
        <authorList>
            <person name="Swingley W.D."/>
            <person name="Chen M."/>
            <person name="Cheung P.C."/>
            <person name="Conrad A.L."/>
            <person name="Dejesa L.C."/>
            <person name="Hao J."/>
            <person name="Honchak B.M."/>
            <person name="Karbach L.E."/>
            <person name="Kurdoglu A."/>
            <person name="Lahiri S."/>
            <person name="Mastrian S.D."/>
            <person name="Miyashita H."/>
            <person name="Page L."/>
            <person name="Ramakrishna P."/>
            <person name="Satoh S."/>
            <person name="Sattley W.M."/>
            <person name="Shimada Y."/>
            <person name="Taylor H.L."/>
            <person name="Tomo T."/>
            <person name="Tsuchiya T."/>
            <person name="Wang Z.T."/>
            <person name="Raymond J."/>
            <person name="Mimuro M."/>
            <person name="Blankenship R.E."/>
            <person name="Touchman J.W."/>
        </authorList>
    </citation>
    <scope>NUCLEOTIDE SEQUENCE [LARGE SCALE GENOMIC DNA]</scope>
    <source>
        <strain evidence="12">MBIC 11017</strain>
    </source>
</reference>
<dbReference type="InterPro" id="IPR018171">
    <property type="entry name" value="Pept_tRNA_hydro_CS"/>
</dbReference>
<keyword evidence="3 8" id="KW-0378">Hydrolase</keyword>
<dbReference type="RefSeq" id="WP_012165699.1">
    <property type="nucleotide sequence ID" value="NC_009925.1"/>
</dbReference>
<evidence type="ECO:0000313" key="11">
    <source>
        <dbReference type="EMBL" id="ABW30468.1"/>
    </source>
</evidence>
<dbReference type="SUPFAM" id="SSF53178">
    <property type="entry name" value="Peptidyl-tRNA hydrolase-like"/>
    <property type="match status" value="1"/>
</dbReference>
<comment type="subunit">
    <text evidence="8">Monomer.</text>
</comment>
<feature type="binding site" evidence="8">
    <location>
        <position position="21"/>
    </location>
    <ligand>
        <name>tRNA</name>
        <dbReference type="ChEBI" id="CHEBI:17843"/>
    </ligand>
</feature>
<keyword evidence="8" id="KW-0963">Cytoplasm</keyword>
<dbReference type="HOGENOM" id="CLU_062456_4_1_3"/>
<comment type="catalytic activity">
    <reaction evidence="6 8 9">
        <text>an N-acyl-L-alpha-aminoacyl-tRNA + H2O = an N-acyl-L-amino acid + a tRNA + H(+)</text>
        <dbReference type="Rhea" id="RHEA:54448"/>
        <dbReference type="Rhea" id="RHEA-COMP:10123"/>
        <dbReference type="Rhea" id="RHEA-COMP:13883"/>
        <dbReference type="ChEBI" id="CHEBI:15377"/>
        <dbReference type="ChEBI" id="CHEBI:15378"/>
        <dbReference type="ChEBI" id="CHEBI:59874"/>
        <dbReference type="ChEBI" id="CHEBI:78442"/>
        <dbReference type="ChEBI" id="CHEBI:138191"/>
        <dbReference type="EC" id="3.1.1.29"/>
    </reaction>
</comment>
<evidence type="ECO:0000313" key="12">
    <source>
        <dbReference type="Proteomes" id="UP000000268"/>
    </source>
</evidence>
<keyword evidence="12" id="KW-1185">Reference proteome</keyword>
<dbReference type="PANTHER" id="PTHR17224:SF1">
    <property type="entry name" value="PEPTIDYL-TRNA HYDROLASE"/>
    <property type="match status" value="1"/>
</dbReference>
<dbReference type="CDD" id="cd00462">
    <property type="entry name" value="PTH"/>
    <property type="match status" value="1"/>
</dbReference>
<accession>B0CDZ4</accession>
<evidence type="ECO:0000256" key="1">
    <source>
        <dbReference type="ARBA" id="ARBA00013260"/>
    </source>
</evidence>
<dbReference type="NCBIfam" id="TIGR00447">
    <property type="entry name" value="pth"/>
    <property type="match status" value="1"/>
</dbReference>
<feature type="site" description="Discriminates between blocked and unblocked aminoacyl-tRNA" evidence="8">
    <location>
        <position position="16"/>
    </location>
</feature>
<feature type="active site" description="Proton acceptor" evidence="8">
    <location>
        <position position="26"/>
    </location>
</feature>
<dbReference type="GO" id="GO:0006515">
    <property type="term" value="P:protein quality control for misfolded or incompletely synthesized proteins"/>
    <property type="evidence" value="ECO:0007669"/>
    <property type="project" value="UniProtKB-UniRule"/>
</dbReference>
<dbReference type="GO" id="GO:0072344">
    <property type="term" value="P:rescue of stalled ribosome"/>
    <property type="evidence" value="ECO:0007669"/>
    <property type="project" value="UniProtKB-UniRule"/>
</dbReference>
<keyword evidence="4 8" id="KW-0694">RNA-binding</keyword>
<feature type="binding site" evidence="8">
    <location>
        <position position="121"/>
    </location>
    <ligand>
        <name>tRNA</name>
        <dbReference type="ChEBI" id="CHEBI:17843"/>
    </ligand>
</feature>